<feature type="chain" id="PRO_5011730411" evidence="1">
    <location>
        <begin position="21"/>
        <end position="312"/>
    </location>
</feature>
<sequence>MKKVLLLISIFVLQSAFLMADNEQYFLIKKYVCSLNGNFYFRDFVVSFNKSSQEWMSLKDKLILYVKDDKKYVIERRDIYSLFKKVLGRSVNSCIIPDKIVLKKAEKVFSPNQLEEKVKCFFKQNTNHLDITFRDFNFSQGIFLNRGEKLKIELGRKFHPGRNSFKIKIIDTFGVVKKTFMGNIFVDVWKAVPVIAVPIQRHEALTPTKITYKRKNLAYISGKVWSGKNFNYRVKKSMGIGEVITLNKLELLPLVSKGERINLEFRGKYIRLQGIGVALQDGILGSEVKVKNLETGKIVEGKVKGPGIVQVF</sequence>
<protein>
    <submittedName>
        <fullName evidence="3">Flagella basal body P-ring formation protein FlgA</fullName>
    </submittedName>
</protein>
<accession>A0A1H0AK91</accession>
<feature type="domain" description="Flagella basal body P-ring formation protein FlgA SAF" evidence="2">
    <location>
        <begin position="192"/>
        <end position="311"/>
    </location>
</feature>
<dbReference type="CDD" id="cd11614">
    <property type="entry name" value="SAF_CpaB_FlgA_like"/>
    <property type="match status" value="1"/>
</dbReference>
<gene>
    <name evidence="3" type="ORF">SAMN04488516_101448</name>
</gene>
<dbReference type="PANTHER" id="PTHR36307">
    <property type="entry name" value="FLAGELLA BASAL BODY P-RING FORMATION PROTEIN FLGA"/>
    <property type="match status" value="1"/>
</dbReference>
<dbReference type="NCBIfam" id="TIGR03170">
    <property type="entry name" value="flgA_cterm"/>
    <property type="match status" value="1"/>
</dbReference>
<evidence type="ECO:0000256" key="1">
    <source>
        <dbReference type="SAM" id="SignalP"/>
    </source>
</evidence>
<dbReference type="PANTHER" id="PTHR36307:SF1">
    <property type="entry name" value="FLAGELLA BASAL BODY P-RING FORMATION PROTEIN FLGA"/>
    <property type="match status" value="1"/>
</dbReference>
<dbReference type="InterPro" id="IPR039246">
    <property type="entry name" value="Flagellar_FlgA"/>
</dbReference>
<keyword evidence="3" id="KW-0282">Flagellum</keyword>
<keyword evidence="1" id="KW-0732">Signal</keyword>
<name>A0A1H0AK91_9BACT</name>
<dbReference type="Proteomes" id="UP000199602">
    <property type="component" value="Unassembled WGS sequence"/>
</dbReference>
<dbReference type="STRING" id="206665.SAMN04488516_101448"/>
<dbReference type="InterPro" id="IPR017585">
    <property type="entry name" value="SAF_FlgA"/>
</dbReference>
<evidence type="ECO:0000313" key="3">
    <source>
        <dbReference type="EMBL" id="SDN33857.1"/>
    </source>
</evidence>
<organism evidence="3 4">
    <name type="scientific">Desulfonauticus submarinus</name>
    <dbReference type="NCBI Taxonomy" id="206665"/>
    <lineage>
        <taxon>Bacteria</taxon>
        <taxon>Pseudomonadati</taxon>
        <taxon>Thermodesulfobacteriota</taxon>
        <taxon>Desulfovibrionia</taxon>
        <taxon>Desulfovibrionales</taxon>
        <taxon>Desulfonauticaceae</taxon>
        <taxon>Desulfonauticus</taxon>
    </lineage>
</organism>
<dbReference type="Pfam" id="PF13144">
    <property type="entry name" value="ChapFlgA"/>
    <property type="match status" value="1"/>
</dbReference>
<keyword evidence="3" id="KW-0966">Cell projection</keyword>
<keyword evidence="3" id="KW-0969">Cilium</keyword>
<dbReference type="Gene3D" id="2.30.30.760">
    <property type="match status" value="1"/>
</dbReference>
<feature type="signal peptide" evidence="1">
    <location>
        <begin position="1"/>
        <end position="20"/>
    </location>
</feature>
<dbReference type="EMBL" id="FNIN01000001">
    <property type="protein sequence ID" value="SDN33857.1"/>
    <property type="molecule type" value="Genomic_DNA"/>
</dbReference>
<proteinExistence type="predicted"/>
<dbReference type="RefSeq" id="WP_092062720.1">
    <property type="nucleotide sequence ID" value="NZ_FNIN01000001.1"/>
</dbReference>
<keyword evidence="4" id="KW-1185">Reference proteome</keyword>
<evidence type="ECO:0000259" key="2">
    <source>
        <dbReference type="Pfam" id="PF13144"/>
    </source>
</evidence>
<dbReference type="GO" id="GO:0044780">
    <property type="term" value="P:bacterial-type flagellum assembly"/>
    <property type="evidence" value="ECO:0007669"/>
    <property type="project" value="InterPro"/>
</dbReference>
<dbReference type="AlphaFoldDB" id="A0A1H0AK91"/>
<dbReference type="OrthoDB" id="5447076at2"/>
<evidence type="ECO:0000313" key="4">
    <source>
        <dbReference type="Proteomes" id="UP000199602"/>
    </source>
</evidence>
<reference evidence="3 4" key="1">
    <citation type="submission" date="2016-10" db="EMBL/GenBank/DDBJ databases">
        <authorList>
            <person name="de Groot N.N."/>
        </authorList>
    </citation>
    <scope>NUCLEOTIDE SEQUENCE [LARGE SCALE GENOMIC DNA]</scope>
    <source>
        <strain evidence="3 4">DSM 15269</strain>
    </source>
</reference>